<organism evidence="6 7">
    <name type="scientific">Actinocatenispora rupis</name>
    <dbReference type="NCBI Taxonomy" id="519421"/>
    <lineage>
        <taxon>Bacteria</taxon>
        <taxon>Bacillati</taxon>
        <taxon>Actinomycetota</taxon>
        <taxon>Actinomycetes</taxon>
        <taxon>Micromonosporales</taxon>
        <taxon>Micromonosporaceae</taxon>
        <taxon>Actinocatenispora</taxon>
    </lineage>
</organism>
<dbReference type="Gene3D" id="3.40.50.300">
    <property type="entry name" value="P-loop containing nucleotide triphosphate hydrolases"/>
    <property type="match status" value="1"/>
</dbReference>
<evidence type="ECO:0000256" key="3">
    <source>
        <dbReference type="ARBA" id="ARBA00022741"/>
    </source>
</evidence>
<dbReference type="PANTHER" id="PTHR43335:SF11">
    <property type="entry name" value="ABC TRANSPORTER RELATED"/>
    <property type="match status" value="1"/>
</dbReference>
<dbReference type="CDD" id="cd03230">
    <property type="entry name" value="ABC_DR_subfamily_A"/>
    <property type="match status" value="1"/>
</dbReference>
<keyword evidence="7" id="KW-1185">Reference proteome</keyword>
<evidence type="ECO:0000313" key="6">
    <source>
        <dbReference type="EMBL" id="GID10349.1"/>
    </source>
</evidence>
<dbReference type="SUPFAM" id="SSF52540">
    <property type="entry name" value="P-loop containing nucleoside triphosphate hydrolases"/>
    <property type="match status" value="1"/>
</dbReference>
<evidence type="ECO:0000259" key="5">
    <source>
        <dbReference type="PROSITE" id="PS50893"/>
    </source>
</evidence>
<evidence type="ECO:0000313" key="7">
    <source>
        <dbReference type="Proteomes" id="UP000612808"/>
    </source>
</evidence>
<keyword evidence="4 6" id="KW-0067">ATP-binding</keyword>
<feature type="domain" description="ABC transporter" evidence="5">
    <location>
        <begin position="21"/>
        <end position="247"/>
    </location>
</feature>
<dbReference type="SMART" id="SM00382">
    <property type="entry name" value="AAA"/>
    <property type="match status" value="1"/>
</dbReference>
<evidence type="ECO:0000256" key="2">
    <source>
        <dbReference type="ARBA" id="ARBA00022448"/>
    </source>
</evidence>
<dbReference type="GO" id="GO:0016887">
    <property type="term" value="F:ATP hydrolysis activity"/>
    <property type="evidence" value="ECO:0007669"/>
    <property type="project" value="InterPro"/>
</dbReference>
<proteinExistence type="inferred from homology"/>
<dbReference type="GO" id="GO:0005524">
    <property type="term" value="F:ATP binding"/>
    <property type="evidence" value="ECO:0007669"/>
    <property type="project" value="UniProtKB-KW"/>
</dbReference>
<dbReference type="PROSITE" id="PS00211">
    <property type="entry name" value="ABC_TRANSPORTER_1"/>
    <property type="match status" value="1"/>
</dbReference>
<accession>A0A8J3NCE5</accession>
<keyword evidence="2" id="KW-0813">Transport</keyword>
<dbReference type="InterPro" id="IPR003439">
    <property type="entry name" value="ABC_transporter-like_ATP-bd"/>
</dbReference>
<dbReference type="PROSITE" id="PS50893">
    <property type="entry name" value="ABC_TRANSPORTER_2"/>
    <property type="match status" value="1"/>
</dbReference>
<dbReference type="InterPro" id="IPR027417">
    <property type="entry name" value="P-loop_NTPase"/>
</dbReference>
<evidence type="ECO:0000256" key="1">
    <source>
        <dbReference type="ARBA" id="ARBA00005417"/>
    </source>
</evidence>
<dbReference type="InterPro" id="IPR017871">
    <property type="entry name" value="ABC_transporter-like_CS"/>
</dbReference>
<keyword evidence="3" id="KW-0547">Nucleotide-binding</keyword>
<comment type="caution">
    <text evidence="6">The sequence shown here is derived from an EMBL/GenBank/DDBJ whole genome shotgun (WGS) entry which is preliminary data.</text>
</comment>
<dbReference type="AlphaFoldDB" id="A0A8J3NCE5"/>
<comment type="similarity">
    <text evidence="1">Belongs to the ABC transporter superfamily.</text>
</comment>
<protein>
    <submittedName>
        <fullName evidence="6">ABC transporter ATP-binding protein</fullName>
    </submittedName>
</protein>
<dbReference type="RefSeq" id="WP_203655572.1">
    <property type="nucleotide sequence ID" value="NZ_BAAAZM010000003.1"/>
</dbReference>
<dbReference type="Pfam" id="PF00005">
    <property type="entry name" value="ABC_tran"/>
    <property type="match status" value="1"/>
</dbReference>
<dbReference type="PANTHER" id="PTHR43335">
    <property type="entry name" value="ABC TRANSPORTER, ATP-BINDING PROTEIN"/>
    <property type="match status" value="1"/>
</dbReference>
<dbReference type="FunFam" id="3.40.50.300:FF:001220">
    <property type="entry name" value="ABC transporter ATP-binding subunit"/>
    <property type="match status" value="1"/>
</dbReference>
<sequence>MSIGTEPATERAATPAAPAVLELANVSRWYGNVVAVNDVTMSLGPGVTGLLGPNGAGKTTLLHMMAGFLAPSRGTVRVAGRPTWRNPDVYRDLGLVTERENVHGFLTAREFIRASAKLQRLPDAEAATRRAIDMVDLASAADRRIDTYSKGMRQRARVAAALVHDPRVLLLDEPFNGMDPRQRMHMMELLHQMAAAGRTVLFSSHILEEVEQLSGTVQVIVAGRLAASGDYRKIRRLMTSRPHEFVISSSDDRALAVALMAEDSVAGVEIVAHTGRGRGATAGGLKIRAADYGRFSRALPRIARTGGIRLLTVVPADESLESVFSYLVGAR</sequence>
<gene>
    <name evidence="6" type="ORF">Aru02nite_12380</name>
</gene>
<dbReference type="InterPro" id="IPR003593">
    <property type="entry name" value="AAA+_ATPase"/>
</dbReference>
<reference evidence="6" key="1">
    <citation type="submission" date="2021-01" db="EMBL/GenBank/DDBJ databases">
        <title>Whole genome shotgun sequence of Actinocatenispora rupis NBRC 107355.</title>
        <authorList>
            <person name="Komaki H."/>
            <person name="Tamura T."/>
        </authorList>
    </citation>
    <scope>NUCLEOTIDE SEQUENCE</scope>
    <source>
        <strain evidence="6">NBRC 107355</strain>
    </source>
</reference>
<name>A0A8J3NCE5_9ACTN</name>
<dbReference type="EMBL" id="BOMB01000007">
    <property type="protein sequence ID" value="GID10349.1"/>
    <property type="molecule type" value="Genomic_DNA"/>
</dbReference>
<evidence type="ECO:0000256" key="4">
    <source>
        <dbReference type="ARBA" id="ARBA00022840"/>
    </source>
</evidence>
<dbReference type="Proteomes" id="UP000612808">
    <property type="component" value="Unassembled WGS sequence"/>
</dbReference>